<gene>
    <name evidence="2" type="ORF">ABR189_23220</name>
</gene>
<dbReference type="PANTHER" id="PTHR12128:SF51">
    <property type="entry name" value="BLL4205 PROTEIN"/>
    <property type="match status" value="1"/>
</dbReference>
<proteinExistence type="predicted"/>
<evidence type="ECO:0000313" key="3">
    <source>
        <dbReference type="Proteomes" id="UP001549749"/>
    </source>
</evidence>
<reference evidence="2 3" key="1">
    <citation type="submission" date="2024-06" db="EMBL/GenBank/DDBJ databases">
        <title>Chitinophaga defluvii sp. nov., isolated from municipal sewage.</title>
        <authorList>
            <person name="Zhang L."/>
        </authorList>
    </citation>
    <scope>NUCLEOTIDE SEQUENCE [LARGE SCALE GENOMIC DNA]</scope>
    <source>
        <strain evidence="2 3">H8</strain>
    </source>
</reference>
<name>A0ABV2TBA7_9BACT</name>
<dbReference type="GO" id="GO:0047448">
    <property type="term" value="F:5-dehydro-4-deoxyglucarate dehydratase activity"/>
    <property type="evidence" value="ECO:0007669"/>
    <property type="project" value="UniProtKB-EC"/>
</dbReference>
<dbReference type="InterPro" id="IPR002220">
    <property type="entry name" value="DapA-like"/>
</dbReference>
<dbReference type="SMART" id="SM01130">
    <property type="entry name" value="DHDPS"/>
    <property type="match status" value="1"/>
</dbReference>
<evidence type="ECO:0000313" key="2">
    <source>
        <dbReference type="EMBL" id="MET7000322.1"/>
    </source>
</evidence>
<dbReference type="CDD" id="cd00408">
    <property type="entry name" value="DHDPS-like"/>
    <property type="match status" value="1"/>
</dbReference>
<keyword evidence="3" id="KW-1185">Reference proteome</keyword>
<comment type="caution">
    <text evidence="2">The sequence shown here is derived from an EMBL/GenBank/DDBJ whole genome shotgun (WGS) entry which is preliminary data.</text>
</comment>
<dbReference type="GO" id="GO:0008747">
    <property type="term" value="F:N-acetylneuraminate lyase activity"/>
    <property type="evidence" value="ECO:0007669"/>
    <property type="project" value="UniProtKB-EC"/>
</dbReference>
<dbReference type="InterPro" id="IPR013785">
    <property type="entry name" value="Aldolase_TIM"/>
</dbReference>
<dbReference type="Pfam" id="PF00701">
    <property type="entry name" value="DHDPS"/>
    <property type="match status" value="1"/>
</dbReference>
<dbReference type="EC" id="4.1.3.3" evidence="2"/>
<accession>A0ABV2TBA7</accession>
<dbReference type="Gene3D" id="3.20.20.70">
    <property type="entry name" value="Aldolase class I"/>
    <property type="match status" value="1"/>
</dbReference>
<dbReference type="GO" id="GO:0008840">
    <property type="term" value="F:4-hydroxy-tetrahydrodipicolinate synthase activity"/>
    <property type="evidence" value="ECO:0007669"/>
    <property type="project" value="UniProtKB-EC"/>
</dbReference>
<evidence type="ECO:0000256" key="1">
    <source>
        <dbReference type="ARBA" id="ARBA00023239"/>
    </source>
</evidence>
<dbReference type="SUPFAM" id="SSF51569">
    <property type="entry name" value="Aldolase"/>
    <property type="match status" value="1"/>
</dbReference>
<dbReference type="EMBL" id="JBEXAC010000002">
    <property type="protein sequence ID" value="MET7000322.1"/>
    <property type="molecule type" value="Genomic_DNA"/>
</dbReference>
<dbReference type="RefSeq" id="WP_354662882.1">
    <property type="nucleotide sequence ID" value="NZ_JBEXAC010000002.1"/>
</dbReference>
<dbReference type="PANTHER" id="PTHR12128">
    <property type="entry name" value="DIHYDRODIPICOLINATE SYNTHASE"/>
    <property type="match status" value="1"/>
</dbReference>
<sequence>MATKKMNPAVKTLLHQGTFIPAHPLALTRELKIDEKRQRALTRYYLESGSGGIAIGVHTTQFEIRDPKFNLLERVLELTTDEIQQAAGGKTLVKVAGICGPTIQAVKEAELAVKYGYDIGLLSLGGLNDWTEEALINHVRTIADILPVFGFYLQPAVGGRILSYEFWKAFAEIPNVEAIKVAAFNRYQTLDVVRAVCNSSRINEIALYTGNDDNLVADLLTPFRFVVNGKTVEKRFIGGLLGHWSVWTKPAVELFNRIKKCISNDNEGIADLLAIGTMITDMNAAIFDPSNQFHGCISGIHEVLRREKLLDGIWCLNPHESLSPDQSLEIDRVLQAYPSLTRHIYNADR</sequence>
<organism evidence="2 3">
    <name type="scientific">Chitinophaga defluvii</name>
    <dbReference type="NCBI Taxonomy" id="3163343"/>
    <lineage>
        <taxon>Bacteria</taxon>
        <taxon>Pseudomonadati</taxon>
        <taxon>Bacteroidota</taxon>
        <taxon>Chitinophagia</taxon>
        <taxon>Chitinophagales</taxon>
        <taxon>Chitinophagaceae</taxon>
        <taxon>Chitinophaga</taxon>
    </lineage>
</organism>
<dbReference type="EC" id="4.2.1.41" evidence="2"/>
<dbReference type="EC" id="4.3.3.7" evidence="2"/>
<dbReference type="Proteomes" id="UP001549749">
    <property type="component" value="Unassembled WGS sequence"/>
</dbReference>
<keyword evidence="1 2" id="KW-0456">Lyase</keyword>
<protein>
    <submittedName>
        <fullName evidence="2">Dihydrodipicolinate synthase family protein</fullName>
        <ecNumber evidence="2">4.1.3.3</ecNumber>
        <ecNumber evidence="2">4.2.1.41</ecNumber>
        <ecNumber evidence="2">4.3.3.7</ecNumber>
    </submittedName>
</protein>